<evidence type="ECO:0000313" key="2">
    <source>
        <dbReference type="EMBL" id="EER02862.1"/>
    </source>
</evidence>
<evidence type="ECO:0000256" key="1">
    <source>
        <dbReference type="SAM" id="MobiDB-lite"/>
    </source>
</evidence>
<protein>
    <submittedName>
        <fullName evidence="2">Uncharacterized protein</fullName>
    </submittedName>
</protein>
<feature type="compositionally biased region" description="Basic residues" evidence="1">
    <location>
        <begin position="168"/>
        <end position="177"/>
    </location>
</feature>
<name>C5LK75_PERM5</name>
<dbReference type="EMBL" id="GG682743">
    <property type="protein sequence ID" value="EER02862.1"/>
    <property type="molecule type" value="Genomic_DNA"/>
</dbReference>
<reference evidence="2 3" key="1">
    <citation type="submission" date="2008-07" db="EMBL/GenBank/DDBJ databases">
        <authorList>
            <person name="El-Sayed N."/>
            <person name="Caler E."/>
            <person name="Inman J."/>
            <person name="Amedeo P."/>
            <person name="Hass B."/>
            <person name="Wortman J."/>
        </authorList>
    </citation>
    <scope>NUCLEOTIDE SEQUENCE [LARGE SCALE GENOMIC DNA]</scope>
    <source>
        <strain evidence="3">ATCC 50983 / TXsc</strain>
    </source>
</reference>
<feature type="compositionally biased region" description="Basic and acidic residues" evidence="1">
    <location>
        <begin position="18"/>
        <end position="32"/>
    </location>
</feature>
<feature type="compositionally biased region" description="Basic and acidic residues" evidence="1">
    <location>
        <begin position="61"/>
        <end position="73"/>
    </location>
</feature>
<evidence type="ECO:0000313" key="3">
    <source>
        <dbReference type="Proteomes" id="UP000007800"/>
    </source>
</evidence>
<dbReference type="InParanoid" id="C5LK75"/>
<feature type="compositionally biased region" description="Basic and acidic residues" evidence="1">
    <location>
        <begin position="115"/>
        <end position="139"/>
    </location>
</feature>
<feature type="compositionally biased region" description="Basic and acidic residues" evidence="1">
    <location>
        <begin position="39"/>
        <end position="50"/>
    </location>
</feature>
<sequence length="243" mass="26597">MFLPPQERLAALKRREAELEAAKVTETSERPRKERKARKPSEKGKGKAKETANTTEDAEEEERKLVTQEREAEVSPEATEETVIEEEGGLLGETMGKSPPPEKKTVPLAPIFAPKSERLRMAAEKKLAEEKGAVEETRGGRKRRVSRVGLQQGSHRLSNDPVGQVARAKPKARNKPRRSPESESEYSTSEAESVLPPPPPPKVVLTEYSAAPLKVAGSSKSTGPVFGIFSGRSSGRRDAQNLV</sequence>
<proteinExistence type="predicted"/>
<keyword evidence="3" id="KW-1185">Reference proteome</keyword>
<feature type="region of interest" description="Disordered" evidence="1">
    <location>
        <begin position="18"/>
        <end position="243"/>
    </location>
</feature>
<accession>C5LK75</accession>
<organism evidence="3">
    <name type="scientific">Perkinsus marinus (strain ATCC 50983 / TXsc)</name>
    <dbReference type="NCBI Taxonomy" id="423536"/>
    <lineage>
        <taxon>Eukaryota</taxon>
        <taxon>Sar</taxon>
        <taxon>Alveolata</taxon>
        <taxon>Perkinsozoa</taxon>
        <taxon>Perkinsea</taxon>
        <taxon>Perkinsida</taxon>
        <taxon>Perkinsidae</taxon>
        <taxon>Perkinsus</taxon>
    </lineage>
</organism>
<feature type="compositionally biased region" description="Acidic residues" evidence="1">
    <location>
        <begin position="78"/>
        <end position="88"/>
    </location>
</feature>
<dbReference type="RefSeq" id="XP_002771046.1">
    <property type="nucleotide sequence ID" value="XM_002771000.1"/>
</dbReference>
<dbReference type="AlphaFoldDB" id="C5LK75"/>
<gene>
    <name evidence="2" type="ORF">Pmar_PMAR026021</name>
</gene>
<dbReference type="GeneID" id="9051201"/>
<dbReference type="Proteomes" id="UP000007800">
    <property type="component" value="Unassembled WGS sequence"/>
</dbReference>